<keyword evidence="2" id="KW-1185">Reference proteome</keyword>
<sequence>MSTVVITVVDEQIHLSQKLLAAMAKFGIEPKLTSPEVLTGVFLALIFNKMKRENLLVLSGENREHEDPYRWAYLLSEGKVHMHQMVQLFLTLSGVDLHLTSSKVLTRFFLLACLHEINVDEHYSIHTVRQLTVLLQNAQTHCSTKTLQYRRELNMAE</sequence>
<accession>A0ABV0QAW1</accession>
<dbReference type="Proteomes" id="UP001434883">
    <property type="component" value="Unassembled WGS sequence"/>
</dbReference>
<dbReference type="EMBL" id="JAHRIN010004461">
    <property type="protein sequence ID" value="MEQ2192963.1"/>
    <property type="molecule type" value="Genomic_DNA"/>
</dbReference>
<evidence type="ECO:0000313" key="2">
    <source>
        <dbReference type="Proteomes" id="UP001434883"/>
    </source>
</evidence>
<organism evidence="1 2">
    <name type="scientific">Xenoophorus captivus</name>
    <dbReference type="NCBI Taxonomy" id="1517983"/>
    <lineage>
        <taxon>Eukaryota</taxon>
        <taxon>Metazoa</taxon>
        <taxon>Chordata</taxon>
        <taxon>Craniata</taxon>
        <taxon>Vertebrata</taxon>
        <taxon>Euteleostomi</taxon>
        <taxon>Actinopterygii</taxon>
        <taxon>Neopterygii</taxon>
        <taxon>Teleostei</taxon>
        <taxon>Neoteleostei</taxon>
        <taxon>Acanthomorphata</taxon>
        <taxon>Ovalentaria</taxon>
        <taxon>Atherinomorphae</taxon>
        <taxon>Cyprinodontiformes</taxon>
        <taxon>Goodeidae</taxon>
        <taxon>Xenoophorus</taxon>
    </lineage>
</organism>
<gene>
    <name evidence="1" type="ORF">XENOCAPTIV_020648</name>
</gene>
<feature type="non-terminal residue" evidence="1">
    <location>
        <position position="157"/>
    </location>
</feature>
<comment type="caution">
    <text evidence="1">The sequence shown here is derived from an EMBL/GenBank/DDBJ whole genome shotgun (WGS) entry which is preliminary data.</text>
</comment>
<protein>
    <submittedName>
        <fullName evidence="1">Uncharacterized protein</fullName>
    </submittedName>
</protein>
<proteinExistence type="predicted"/>
<reference evidence="1 2" key="1">
    <citation type="submission" date="2021-06" db="EMBL/GenBank/DDBJ databases">
        <authorList>
            <person name="Palmer J.M."/>
        </authorList>
    </citation>
    <scope>NUCLEOTIDE SEQUENCE [LARGE SCALE GENOMIC DNA]</scope>
    <source>
        <strain evidence="1 2">XC_2019</strain>
        <tissue evidence="1">Muscle</tissue>
    </source>
</reference>
<name>A0ABV0QAW1_9TELE</name>
<evidence type="ECO:0000313" key="1">
    <source>
        <dbReference type="EMBL" id="MEQ2192963.1"/>
    </source>
</evidence>